<reference evidence="9" key="1">
    <citation type="journal article" date="2019" name="Int. J. Syst. Evol. Microbiol.">
        <title>The Global Catalogue of Microorganisms (GCM) 10K type strain sequencing project: providing services to taxonomists for standard genome sequencing and annotation.</title>
        <authorList>
            <consortium name="The Broad Institute Genomics Platform"/>
            <consortium name="The Broad Institute Genome Sequencing Center for Infectious Disease"/>
            <person name="Wu L."/>
            <person name="Ma J."/>
        </authorList>
    </citation>
    <scope>NUCLEOTIDE SEQUENCE [LARGE SCALE GENOMIC DNA]</scope>
    <source>
        <strain evidence="9">JCM 18459</strain>
    </source>
</reference>
<comment type="subcellular location">
    <subcellularLocation>
        <location evidence="1">Membrane</location>
    </subcellularLocation>
</comment>
<feature type="compositionally biased region" description="Basic and acidic residues" evidence="6">
    <location>
        <begin position="169"/>
        <end position="185"/>
    </location>
</feature>
<proteinExistence type="predicted"/>
<dbReference type="EMBL" id="BAABKG010000004">
    <property type="protein sequence ID" value="GAA5153127.1"/>
    <property type="molecule type" value="Genomic_DNA"/>
</dbReference>
<dbReference type="Proteomes" id="UP001500221">
    <property type="component" value="Unassembled WGS sequence"/>
</dbReference>
<dbReference type="PANTHER" id="PTHR10806:SF6">
    <property type="entry name" value="SIGNAL PEPTIDASE COMPLEX CATALYTIC SUBUNIT SEC11"/>
    <property type="match status" value="1"/>
</dbReference>
<dbReference type="Gene3D" id="2.10.109.10">
    <property type="entry name" value="Umud Fragment, subunit A"/>
    <property type="match status" value="1"/>
</dbReference>
<keyword evidence="2 7" id="KW-0812">Transmembrane</keyword>
<evidence type="ECO:0000313" key="8">
    <source>
        <dbReference type="EMBL" id="GAA5153127.1"/>
    </source>
</evidence>
<dbReference type="CDD" id="cd06530">
    <property type="entry name" value="S26_SPase_I"/>
    <property type="match status" value="1"/>
</dbReference>
<accession>A0ABP9PWL5</accession>
<evidence type="ECO:0000256" key="5">
    <source>
        <dbReference type="NCBIfam" id="TIGR02228"/>
    </source>
</evidence>
<dbReference type="InterPro" id="IPR001733">
    <property type="entry name" value="Peptidase_S26B"/>
</dbReference>
<keyword evidence="3 7" id="KW-1133">Transmembrane helix</keyword>
<dbReference type="SUPFAM" id="SSF51306">
    <property type="entry name" value="LexA/Signal peptidase"/>
    <property type="match status" value="1"/>
</dbReference>
<evidence type="ECO:0000313" key="9">
    <source>
        <dbReference type="Proteomes" id="UP001500221"/>
    </source>
</evidence>
<name>A0ABP9PWL5_9ACTN</name>
<keyword evidence="9" id="KW-1185">Reference proteome</keyword>
<comment type="caution">
    <text evidence="8">The sequence shown here is derived from an EMBL/GenBank/DDBJ whole genome shotgun (WGS) entry which is preliminary data.</text>
</comment>
<dbReference type="NCBIfam" id="TIGR02228">
    <property type="entry name" value="sigpep_I_arch"/>
    <property type="match status" value="1"/>
</dbReference>
<gene>
    <name evidence="8" type="ORF">GCM10023340_34620</name>
</gene>
<evidence type="ECO:0000256" key="1">
    <source>
        <dbReference type="ARBA" id="ARBA00004370"/>
    </source>
</evidence>
<evidence type="ECO:0000256" key="2">
    <source>
        <dbReference type="ARBA" id="ARBA00022692"/>
    </source>
</evidence>
<evidence type="ECO:0000256" key="3">
    <source>
        <dbReference type="ARBA" id="ARBA00022989"/>
    </source>
</evidence>
<organism evidence="8 9">
    <name type="scientific">Nocardioides marinquilinus</name>
    <dbReference type="NCBI Taxonomy" id="1210400"/>
    <lineage>
        <taxon>Bacteria</taxon>
        <taxon>Bacillati</taxon>
        <taxon>Actinomycetota</taxon>
        <taxon>Actinomycetes</taxon>
        <taxon>Propionibacteriales</taxon>
        <taxon>Nocardioidaceae</taxon>
        <taxon>Nocardioides</taxon>
    </lineage>
</organism>
<dbReference type="PANTHER" id="PTHR10806">
    <property type="entry name" value="SIGNAL PEPTIDASE COMPLEX CATALYTIC SUBUNIT SEC11"/>
    <property type="match status" value="1"/>
</dbReference>
<protein>
    <recommendedName>
        <fullName evidence="5">Signal peptidase I</fullName>
        <ecNumber evidence="5">3.4.21.89</ecNumber>
    </recommendedName>
</protein>
<dbReference type="InterPro" id="IPR036286">
    <property type="entry name" value="LexA/Signal_pep-like_sf"/>
</dbReference>
<feature type="region of interest" description="Disordered" evidence="6">
    <location>
        <begin position="169"/>
        <end position="192"/>
    </location>
</feature>
<sequence>MRSTLTVLVRTSAVLVLLAGLALLATVVVVPRLAGATPYTVLTGSMRPDLGPGTLVVVRPVDPGTVAVGDVVTYQLESGEADVVTHRVVEVQHRVNGTLWFVTQGDANPVADAEPVRPEQLRGEVWYSVPHVGRLHDLLGAQSRAALTLLAVVMLSGYAVTMFAGAARDRRDRRDGGHRAAEPRRRATAGRP</sequence>
<dbReference type="EC" id="3.4.21.89" evidence="5"/>
<evidence type="ECO:0000256" key="7">
    <source>
        <dbReference type="SAM" id="Phobius"/>
    </source>
</evidence>
<feature type="transmembrane region" description="Helical" evidence="7">
    <location>
        <begin position="145"/>
        <end position="164"/>
    </location>
</feature>
<evidence type="ECO:0000256" key="6">
    <source>
        <dbReference type="SAM" id="MobiDB-lite"/>
    </source>
</evidence>
<dbReference type="InterPro" id="IPR019533">
    <property type="entry name" value="Peptidase_S26"/>
</dbReference>
<evidence type="ECO:0000256" key="4">
    <source>
        <dbReference type="ARBA" id="ARBA00023136"/>
    </source>
</evidence>
<keyword evidence="4 7" id="KW-0472">Membrane</keyword>